<dbReference type="InterPro" id="IPR051217">
    <property type="entry name" value="Insect_Cuticle_Struc_Prot"/>
</dbReference>
<keyword evidence="1 2" id="KW-0193">Cuticle</keyword>
<dbReference type="PANTHER" id="PTHR12236">
    <property type="entry name" value="STRUCTURAL CONTITUENT OF CUTICLE"/>
    <property type="match status" value="1"/>
</dbReference>
<organism evidence="4 5">
    <name type="scientific">Limulus polyphemus</name>
    <name type="common">Atlantic horseshoe crab</name>
    <dbReference type="NCBI Taxonomy" id="6850"/>
    <lineage>
        <taxon>Eukaryota</taxon>
        <taxon>Metazoa</taxon>
        <taxon>Ecdysozoa</taxon>
        <taxon>Arthropoda</taxon>
        <taxon>Chelicerata</taxon>
        <taxon>Merostomata</taxon>
        <taxon>Xiphosura</taxon>
        <taxon>Limulidae</taxon>
        <taxon>Limulus</taxon>
    </lineage>
</organism>
<evidence type="ECO:0000256" key="1">
    <source>
        <dbReference type="ARBA" id="ARBA00022460"/>
    </source>
</evidence>
<dbReference type="PROSITE" id="PS00233">
    <property type="entry name" value="CHIT_BIND_RR_1"/>
    <property type="match status" value="1"/>
</dbReference>
<feature type="compositionally biased region" description="Pro residues" evidence="3">
    <location>
        <begin position="92"/>
        <end position="102"/>
    </location>
</feature>
<gene>
    <name evidence="5" type="primary">LOC106477811</name>
</gene>
<evidence type="ECO:0000256" key="3">
    <source>
        <dbReference type="SAM" id="MobiDB-lite"/>
    </source>
</evidence>
<keyword evidence="4" id="KW-1185">Reference proteome</keyword>
<feature type="non-terminal residue" evidence="5">
    <location>
        <position position="1"/>
    </location>
</feature>
<evidence type="ECO:0000313" key="5">
    <source>
        <dbReference type="RefSeq" id="XP_013793789.1"/>
    </source>
</evidence>
<proteinExistence type="predicted"/>
<sequence length="127" mass="13564">GGYGQQPVYPSIPTPHSFSYVAPADGGFSARQEVGDGYGNVRGTYKLSDPDGRFRKVQYTAGPEGFRAQVYTNEPGTKSESPADVNFQSSAPVPPPYYPPRQRPGHGTPGGGGGYPKHPLPASRPWQ</sequence>
<dbReference type="RefSeq" id="XP_013793789.1">
    <property type="nucleotide sequence ID" value="XM_013938335.1"/>
</dbReference>
<reference evidence="5" key="1">
    <citation type="submission" date="2025-08" db="UniProtKB">
        <authorList>
            <consortium name="RefSeq"/>
        </authorList>
    </citation>
    <scope>IDENTIFICATION</scope>
    <source>
        <tissue evidence="5">Muscle</tissue>
    </source>
</reference>
<dbReference type="GeneID" id="106477811"/>
<dbReference type="Pfam" id="PF00379">
    <property type="entry name" value="Chitin_bind_4"/>
    <property type="match status" value="1"/>
</dbReference>
<feature type="compositionally biased region" description="Polar residues" evidence="3">
    <location>
        <begin position="70"/>
        <end position="91"/>
    </location>
</feature>
<dbReference type="InterPro" id="IPR031311">
    <property type="entry name" value="CHIT_BIND_RR_consensus"/>
</dbReference>
<dbReference type="Proteomes" id="UP000694941">
    <property type="component" value="Unplaced"/>
</dbReference>
<dbReference type="PANTHER" id="PTHR12236:SF79">
    <property type="entry name" value="CUTICULAR PROTEIN 50CB-RELATED"/>
    <property type="match status" value="1"/>
</dbReference>
<dbReference type="PROSITE" id="PS51155">
    <property type="entry name" value="CHIT_BIND_RR_2"/>
    <property type="match status" value="1"/>
</dbReference>
<evidence type="ECO:0000256" key="2">
    <source>
        <dbReference type="PROSITE-ProRule" id="PRU00497"/>
    </source>
</evidence>
<protein>
    <submittedName>
        <fullName evidence="5">Cuticle protein 10.9-like</fullName>
    </submittedName>
</protein>
<name>A0ABM1C432_LIMPO</name>
<accession>A0ABM1C432</accession>
<evidence type="ECO:0000313" key="4">
    <source>
        <dbReference type="Proteomes" id="UP000694941"/>
    </source>
</evidence>
<dbReference type="InterPro" id="IPR000618">
    <property type="entry name" value="Insect_cuticle"/>
</dbReference>
<feature type="region of interest" description="Disordered" evidence="3">
    <location>
        <begin position="60"/>
        <end position="127"/>
    </location>
</feature>